<name>A0A2N3WAE1_9PSEU</name>
<dbReference type="SUPFAM" id="SSF55729">
    <property type="entry name" value="Acyl-CoA N-acyltransferases (Nat)"/>
    <property type="match status" value="1"/>
</dbReference>
<evidence type="ECO:0000313" key="3">
    <source>
        <dbReference type="Proteomes" id="UP000233750"/>
    </source>
</evidence>
<dbReference type="Gene3D" id="1.10.287.900">
    <property type="entry name" value="The crystal structure of the spermine/spermidine acetyltransferase from enterococcus faecali"/>
    <property type="match status" value="1"/>
</dbReference>
<reference evidence="2 3" key="1">
    <citation type="submission" date="2017-12" db="EMBL/GenBank/DDBJ databases">
        <title>Sequencing the genomes of 1000 Actinobacteria strains.</title>
        <authorList>
            <person name="Klenk H.-P."/>
        </authorList>
    </citation>
    <scope>NUCLEOTIDE SEQUENCE [LARGE SCALE GENOMIC DNA]</scope>
    <source>
        <strain evidence="2 3">DSM 45165</strain>
    </source>
</reference>
<dbReference type="Proteomes" id="UP000233750">
    <property type="component" value="Unassembled WGS sequence"/>
</dbReference>
<dbReference type="Gene3D" id="3.40.630.30">
    <property type="match status" value="1"/>
</dbReference>
<sequence length="160" mass="17643">MSYPRANVRGMTTPRLAEVTRDNVGAACDLSVAPHQQDYVAPVARSLAEAYTQPDVAWPRLIYAGDDLVGFVMAAFDPGCPIDYFRCGIWRLNIAAEHQKKGYGKFAVEAVLAEARRRGAESATVLWAPGEHSPEPFYLRLGFQPTGQLHEGEVVARIRL</sequence>
<dbReference type="InterPro" id="IPR027455">
    <property type="entry name" value="Sper_AcTfrase_N"/>
</dbReference>
<dbReference type="EMBL" id="PJMY01000003">
    <property type="protein sequence ID" value="PKV90842.1"/>
    <property type="molecule type" value="Genomic_DNA"/>
</dbReference>
<evidence type="ECO:0000259" key="1">
    <source>
        <dbReference type="PROSITE" id="PS51186"/>
    </source>
</evidence>
<feature type="domain" description="N-acetyltransferase" evidence="1">
    <location>
        <begin position="14"/>
        <end position="160"/>
    </location>
</feature>
<comment type="caution">
    <text evidence="2">The sequence shown here is derived from an EMBL/GenBank/DDBJ whole genome shotgun (WGS) entry which is preliminary data.</text>
</comment>
<dbReference type="InterPro" id="IPR016181">
    <property type="entry name" value="Acyl_CoA_acyltransferase"/>
</dbReference>
<evidence type="ECO:0000313" key="2">
    <source>
        <dbReference type="EMBL" id="PKV90842.1"/>
    </source>
</evidence>
<organism evidence="2 3">
    <name type="scientific">Amycolatopsis echigonensis</name>
    <dbReference type="NCBI Taxonomy" id="2576905"/>
    <lineage>
        <taxon>Bacteria</taxon>
        <taxon>Bacillati</taxon>
        <taxon>Actinomycetota</taxon>
        <taxon>Actinomycetes</taxon>
        <taxon>Pseudonocardiales</taxon>
        <taxon>Pseudonocardiaceae</taxon>
        <taxon>Amycolatopsis</taxon>
    </lineage>
</organism>
<proteinExistence type="predicted"/>
<keyword evidence="3" id="KW-1185">Reference proteome</keyword>
<dbReference type="CDD" id="cd04301">
    <property type="entry name" value="NAT_SF"/>
    <property type="match status" value="1"/>
</dbReference>
<dbReference type="InterPro" id="IPR000182">
    <property type="entry name" value="GNAT_dom"/>
</dbReference>
<dbReference type="GO" id="GO:0016747">
    <property type="term" value="F:acyltransferase activity, transferring groups other than amino-acyl groups"/>
    <property type="evidence" value="ECO:0007669"/>
    <property type="project" value="InterPro"/>
</dbReference>
<dbReference type="PROSITE" id="PS51186">
    <property type="entry name" value="GNAT"/>
    <property type="match status" value="1"/>
</dbReference>
<accession>A0A2N3WAE1</accession>
<gene>
    <name evidence="2" type="ORF">ATK30_1594</name>
</gene>
<protein>
    <submittedName>
        <fullName evidence="2">Diamine N-acetyltransferase</fullName>
    </submittedName>
</protein>
<dbReference type="AlphaFoldDB" id="A0A2N3WAE1"/>
<dbReference type="Pfam" id="PF00583">
    <property type="entry name" value="Acetyltransf_1"/>
    <property type="match status" value="1"/>
</dbReference>